<dbReference type="CDD" id="cd01949">
    <property type="entry name" value="GGDEF"/>
    <property type="match status" value="1"/>
</dbReference>
<evidence type="ECO:0000259" key="4">
    <source>
        <dbReference type="PROSITE" id="PS51831"/>
    </source>
</evidence>
<evidence type="ECO:0000259" key="3">
    <source>
        <dbReference type="PROSITE" id="PS50887"/>
    </source>
</evidence>
<dbReference type="PANTHER" id="PTHR45228">
    <property type="entry name" value="CYCLIC DI-GMP PHOSPHODIESTERASE TM_0186-RELATED"/>
    <property type="match status" value="1"/>
</dbReference>
<dbReference type="InterPro" id="IPR035965">
    <property type="entry name" value="PAS-like_dom_sf"/>
</dbReference>
<sequence>MQKDLILKEKRDLKNFFEVNLDLLCIINTDGNFEKINGTWQDLLGYTKSELDEIKLFELIHPDDQISTKKAIAKLKKEKSIKEFVNRFKAKNGTYHFIEWKAKLEENYIYAAARDITSRIFQNKKINEQKNRLEMIMQGTNAATWEWNIQSGETVFNQRWAEILGYDLAEISPTQIDLWSKLTHPDDLAKSRNQLIKHFKKEIDSYDIEIRMKHSSGDWIWVKILGKVTSWTREGRAEKMFGIYIDITERKEQEKEIKLLANAMKNISDSVIITDANFKIKHINKAAEKLFGYSLKEIKDKTPIIFNSEQDPQKVQQEIYEKISAGKIYKKELLNKKKDGSKFICEMKITPIKNKKGEIYSYIAVQSDITARKEQRAELEFQYQFQKTLAEISSNLMDVNKANIDRKMTNVLENIGEFFNIDRSYIFQFSEENKKASNTHEWCRKGVKSFKDEMQNLNVDNFPWWMEKLNNKEVINIKDREKMSSRAKNIKKILIEQNIKSLLVLPMYIENRLFGFFGFDSVKYKKHFTEKYIRLLKIFTDTIVNAFSKYIDNKRIRDLTYKDGLTSLYNRRFFEEELERLDTPRQLPITIIMADINGLKLINDSLGHQEGDQLLSKSAEILNDVMRKEDILARYGGDEFAILLPKTDGLAAEKIIDRITEKAKATKEEQLTVSIALGSATKVDMSKKLSAVLKEADNQMYQKKLLESKSTKSKIVQGLLNSLEVKSNETKEHALRMIELATAFGKKLSLSKFELNKLSLLSTLHDIGKTTIEEDLLKKADKLTEKEWKKIKKHSERGYNIANSSEEFALIAEEIYAHHERWDGSGYPRQIKGEEIPYLARIIAIIDAYDVMTNERTYKKAITKEEALEEIKRCAGSQFDPELAAAFIEMM</sequence>
<dbReference type="Pfam" id="PF01590">
    <property type="entry name" value="GAF"/>
    <property type="match status" value="1"/>
</dbReference>
<dbReference type="InterPro" id="IPR001610">
    <property type="entry name" value="PAC"/>
</dbReference>
<dbReference type="Gene3D" id="1.10.3210.10">
    <property type="entry name" value="Hypothetical protein af1432"/>
    <property type="match status" value="1"/>
</dbReference>
<evidence type="ECO:0000259" key="5">
    <source>
        <dbReference type="PROSITE" id="PS51832"/>
    </source>
</evidence>
<dbReference type="EMBL" id="JAJFAT010000009">
    <property type="protein sequence ID" value="MCC3145130.1"/>
    <property type="molecule type" value="Genomic_DNA"/>
</dbReference>
<dbReference type="CDD" id="cd00130">
    <property type="entry name" value="PAS"/>
    <property type="match status" value="3"/>
</dbReference>
<dbReference type="InterPro" id="IPR037522">
    <property type="entry name" value="HD_GYP_dom"/>
</dbReference>
<dbReference type="PROSITE" id="PS51832">
    <property type="entry name" value="HD_GYP"/>
    <property type="match status" value="1"/>
</dbReference>
<dbReference type="SUPFAM" id="SSF55073">
    <property type="entry name" value="Nucleotide cyclase"/>
    <property type="match status" value="1"/>
</dbReference>
<feature type="domain" description="PAS" evidence="1">
    <location>
        <begin position="129"/>
        <end position="202"/>
    </location>
</feature>
<feature type="domain" description="PAC" evidence="2">
    <location>
        <begin position="327"/>
        <end position="381"/>
    </location>
</feature>
<feature type="domain" description="PAS" evidence="1">
    <location>
        <begin position="9"/>
        <end position="79"/>
    </location>
</feature>
<proteinExistence type="predicted"/>
<dbReference type="Pfam" id="PF08447">
    <property type="entry name" value="PAS_3"/>
    <property type="match status" value="2"/>
</dbReference>
<feature type="domain" description="HD" evidence="4">
    <location>
        <begin position="730"/>
        <end position="852"/>
    </location>
</feature>
<feature type="domain" description="HD-GYP" evidence="5">
    <location>
        <begin position="708"/>
        <end position="891"/>
    </location>
</feature>
<dbReference type="InterPro" id="IPR013655">
    <property type="entry name" value="PAS_fold_3"/>
</dbReference>
<organism evidence="6 7">
    <name type="scientific">Halanaerobium polyolivorans</name>
    <dbReference type="NCBI Taxonomy" id="2886943"/>
    <lineage>
        <taxon>Bacteria</taxon>
        <taxon>Bacillati</taxon>
        <taxon>Bacillota</taxon>
        <taxon>Clostridia</taxon>
        <taxon>Halanaerobiales</taxon>
        <taxon>Halanaerobiaceae</taxon>
        <taxon>Halanaerobium</taxon>
    </lineage>
</organism>
<evidence type="ECO:0000313" key="6">
    <source>
        <dbReference type="EMBL" id="MCC3145130.1"/>
    </source>
</evidence>
<name>A0AAW4WWN6_9FIRM</name>
<comment type="caution">
    <text evidence="6">The sequence shown here is derived from an EMBL/GenBank/DDBJ whole genome shotgun (WGS) entry which is preliminary data.</text>
</comment>
<dbReference type="PROSITE" id="PS50112">
    <property type="entry name" value="PAS"/>
    <property type="match status" value="3"/>
</dbReference>
<keyword evidence="7" id="KW-1185">Reference proteome</keyword>
<accession>A0AAW4WWN6</accession>
<dbReference type="InterPro" id="IPR000160">
    <property type="entry name" value="GGDEF_dom"/>
</dbReference>
<evidence type="ECO:0000259" key="1">
    <source>
        <dbReference type="PROSITE" id="PS50112"/>
    </source>
</evidence>
<gene>
    <name evidence="6" type="ORF">LJ207_07315</name>
</gene>
<dbReference type="InterPro" id="IPR003018">
    <property type="entry name" value="GAF"/>
</dbReference>
<dbReference type="InterPro" id="IPR000014">
    <property type="entry name" value="PAS"/>
</dbReference>
<dbReference type="Proteomes" id="UP001199296">
    <property type="component" value="Unassembled WGS sequence"/>
</dbReference>
<dbReference type="SUPFAM" id="SSF55781">
    <property type="entry name" value="GAF domain-like"/>
    <property type="match status" value="1"/>
</dbReference>
<feature type="domain" description="PAS" evidence="1">
    <location>
        <begin position="256"/>
        <end position="326"/>
    </location>
</feature>
<dbReference type="AlphaFoldDB" id="A0AAW4WWN6"/>
<dbReference type="NCBIfam" id="TIGR00229">
    <property type="entry name" value="sensory_box"/>
    <property type="match status" value="3"/>
</dbReference>
<dbReference type="SMART" id="SM00086">
    <property type="entry name" value="PAC"/>
    <property type="match status" value="3"/>
</dbReference>
<dbReference type="Gene3D" id="3.30.450.40">
    <property type="match status" value="1"/>
</dbReference>
<dbReference type="SUPFAM" id="SSF55785">
    <property type="entry name" value="PYP-like sensor domain (PAS domain)"/>
    <property type="match status" value="3"/>
</dbReference>
<dbReference type="PROSITE" id="PS50887">
    <property type="entry name" value="GGDEF"/>
    <property type="match status" value="1"/>
</dbReference>
<dbReference type="CDD" id="cd00077">
    <property type="entry name" value="HDc"/>
    <property type="match status" value="1"/>
</dbReference>
<dbReference type="PROSITE" id="PS50113">
    <property type="entry name" value="PAC"/>
    <property type="match status" value="2"/>
</dbReference>
<protein>
    <submittedName>
        <fullName evidence="6">PAS domain S-box protein</fullName>
    </submittedName>
</protein>
<dbReference type="InterPro" id="IPR029787">
    <property type="entry name" value="Nucleotide_cyclase"/>
</dbReference>
<reference evidence="6 7" key="1">
    <citation type="submission" date="2021-10" db="EMBL/GenBank/DDBJ databases">
        <authorList>
            <person name="Grouzdev D.S."/>
            <person name="Pantiukh K.S."/>
            <person name="Krutkina M.S."/>
        </authorList>
    </citation>
    <scope>NUCLEOTIDE SEQUENCE [LARGE SCALE GENOMIC DNA]</scope>
    <source>
        <strain evidence="6 7">Z-7514</strain>
    </source>
</reference>
<evidence type="ECO:0000259" key="2">
    <source>
        <dbReference type="PROSITE" id="PS50113"/>
    </source>
</evidence>
<dbReference type="RefSeq" id="WP_229345644.1">
    <property type="nucleotide sequence ID" value="NZ_JAJFAT010000009.1"/>
</dbReference>
<dbReference type="SMART" id="SM00471">
    <property type="entry name" value="HDc"/>
    <property type="match status" value="1"/>
</dbReference>
<evidence type="ECO:0000313" key="7">
    <source>
        <dbReference type="Proteomes" id="UP001199296"/>
    </source>
</evidence>
<dbReference type="InterPro" id="IPR006674">
    <property type="entry name" value="HD_domain"/>
</dbReference>
<dbReference type="SMART" id="SM00091">
    <property type="entry name" value="PAS"/>
    <property type="match status" value="3"/>
</dbReference>
<dbReference type="Gene3D" id="3.30.450.20">
    <property type="entry name" value="PAS domain"/>
    <property type="match status" value="3"/>
</dbReference>
<dbReference type="PROSITE" id="PS51831">
    <property type="entry name" value="HD"/>
    <property type="match status" value="1"/>
</dbReference>
<feature type="domain" description="GGDEF" evidence="3">
    <location>
        <begin position="587"/>
        <end position="717"/>
    </location>
</feature>
<dbReference type="InterPro" id="IPR029016">
    <property type="entry name" value="GAF-like_dom_sf"/>
</dbReference>
<dbReference type="InterPro" id="IPR052020">
    <property type="entry name" value="Cyclic_di-GMP/3'3'-cGAMP_PDE"/>
</dbReference>
<dbReference type="Gene3D" id="3.30.70.270">
    <property type="match status" value="1"/>
</dbReference>
<dbReference type="InterPro" id="IPR000700">
    <property type="entry name" value="PAS-assoc_C"/>
</dbReference>
<dbReference type="InterPro" id="IPR003607">
    <property type="entry name" value="HD/PDEase_dom"/>
</dbReference>
<feature type="domain" description="PAC" evidence="2">
    <location>
        <begin position="206"/>
        <end position="259"/>
    </location>
</feature>
<dbReference type="InterPro" id="IPR043128">
    <property type="entry name" value="Rev_trsase/Diguanyl_cyclase"/>
</dbReference>
<dbReference type="Pfam" id="PF00990">
    <property type="entry name" value="GGDEF"/>
    <property type="match status" value="1"/>
</dbReference>
<dbReference type="NCBIfam" id="TIGR00254">
    <property type="entry name" value="GGDEF"/>
    <property type="match status" value="1"/>
</dbReference>
<dbReference type="Pfam" id="PF13426">
    <property type="entry name" value="PAS_9"/>
    <property type="match status" value="1"/>
</dbReference>
<dbReference type="SMART" id="SM00267">
    <property type="entry name" value="GGDEF"/>
    <property type="match status" value="1"/>
</dbReference>
<dbReference type="Pfam" id="PF13487">
    <property type="entry name" value="HD_5"/>
    <property type="match status" value="1"/>
</dbReference>
<dbReference type="PANTHER" id="PTHR45228:SF1">
    <property type="entry name" value="CYCLIC DI-GMP PHOSPHODIESTERASE TM_0186"/>
    <property type="match status" value="1"/>
</dbReference>
<dbReference type="SUPFAM" id="SSF109604">
    <property type="entry name" value="HD-domain/PDEase-like"/>
    <property type="match status" value="1"/>
</dbReference>